<dbReference type="EMBL" id="FOYZ01000001">
    <property type="protein sequence ID" value="SFR57352.1"/>
    <property type="molecule type" value="Genomic_DNA"/>
</dbReference>
<name>A0A1I6HSB2_9FIRM</name>
<dbReference type="GO" id="GO:0016836">
    <property type="term" value="F:hydro-lyase activity"/>
    <property type="evidence" value="ECO:0007669"/>
    <property type="project" value="InterPro"/>
</dbReference>
<dbReference type="InterPro" id="IPR000573">
    <property type="entry name" value="AconitaseA/IPMdHydase_ssu_swvl"/>
</dbReference>
<dbReference type="NCBIfam" id="TIGR02087">
    <property type="entry name" value="LEUD_arch"/>
    <property type="match status" value="1"/>
</dbReference>
<dbReference type="SUPFAM" id="SSF52016">
    <property type="entry name" value="LeuD/IlvD-like"/>
    <property type="match status" value="1"/>
</dbReference>
<dbReference type="STRING" id="37658.SAMN05661086_00232"/>
<dbReference type="Gene3D" id="3.20.19.10">
    <property type="entry name" value="Aconitase, domain 4"/>
    <property type="match status" value="1"/>
</dbReference>
<dbReference type="CDD" id="cd01577">
    <property type="entry name" value="IPMI_Swivel"/>
    <property type="match status" value="1"/>
</dbReference>
<dbReference type="InterPro" id="IPR050075">
    <property type="entry name" value="LeuD"/>
</dbReference>
<dbReference type="PANTHER" id="PTHR43345">
    <property type="entry name" value="3-ISOPROPYLMALATE DEHYDRATASE SMALL SUBUNIT 2-RELATED-RELATED"/>
    <property type="match status" value="1"/>
</dbReference>
<dbReference type="Pfam" id="PF00694">
    <property type="entry name" value="Aconitase_C"/>
    <property type="match status" value="1"/>
</dbReference>
<sequence>MKDHIIKVGNDIDTDQIIASQYLLLNIEEMAKHTFETLIENFPETKNGSIIVAGENFGCGSSREQAPRVLKQLGIQLVVASSFARIFFRNAINVGLPVVVCKGIYKNIQDNDFLEADIEDGILTVNNQEYKCTKLPDHMANILKAGGLIEFLNQGGAGTWE</sequence>
<evidence type="ECO:0000256" key="1">
    <source>
        <dbReference type="ARBA" id="ARBA00009869"/>
    </source>
</evidence>
<dbReference type="PANTHER" id="PTHR43345:SF2">
    <property type="entry name" value="3-ISOPROPYLMALATE DEHYDRATASE SMALL SUBUNIT 1"/>
    <property type="match status" value="1"/>
</dbReference>
<reference evidence="4 5" key="1">
    <citation type="submission" date="2016-10" db="EMBL/GenBank/DDBJ databases">
        <authorList>
            <person name="de Groot N.N."/>
        </authorList>
    </citation>
    <scope>NUCLEOTIDE SEQUENCE [LARGE SCALE GENOMIC DNA]</scope>
    <source>
        <strain evidence="4 5">743A</strain>
    </source>
</reference>
<evidence type="ECO:0000313" key="4">
    <source>
        <dbReference type="EMBL" id="SFR57352.1"/>
    </source>
</evidence>
<keyword evidence="5" id="KW-1185">Reference proteome</keyword>
<comment type="similarity">
    <text evidence="1">Belongs to the LeuD family. LeuD type 2 subfamily.</text>
</comment>
<dbReference type="InterPro" id="IPR011827">
    <property type="entry name" value="LeuD_type2/HacB/DmdB"/>
</dbReference>
<dbReference type="InterPro" id="IPR033940">
    <property type="entry name" value="IPMI_Swivel"/>
</dbReference>
<evidence type="ECO:0000259" key="3">
    <source>
        <dbReference type="Pfam" id="PF00694"/>
    </source>
</evidence>
<keyword evidence="2" id="KW-0456">Lyase</keyword>
<gene>
    <name evidence="4" type="ORF">SAMN05661086_00232</name>
</gene>
<dbReference type="RefSeq" id="WP_092558856.1">
    <property type="nucleotide sequence ID" value="NZ_FOYZ01000001.1"/>
</dbReference>
<feature type="domain" description="Aconitase A/isopropylmalate dehydratase small subunit swivel" evidence="3">
    <location>
        <begin position="28"/>
        <end position="96"/>
    </location>
</feature>
<evidence type="ECO:0000313" key="5">
    <source>
        <dbReference type="Proteomes" id="UP000199659"/>
    </source>
</evidence>
<evidence type="ECO:0000256" key="2">
    <source>
        <dbReference type="ARBA" id="ARBA00023239"/>
    </source>
</evidence>
<dbReference type="InterPro" id="IPR015928">
    <property type="entry name" value="Aconitase/3IPM_dehydase_swvl"/>
</dbReference>
<dbReference type="Proteomes" id="UP000199659">
    <property type="component" value="Unassembled WGS sequence"/>
</dbReference>
<accession>A0A1I6HSB2</accession>
<proteinExistence type="inferred from homology"/>
<protein>
    <submittedName>
        <fullName evidence="4">3-isopropylmalate/(R)-2-methylmalate dehydratase small subunit</fullName>
    </submittedName>
</protein>
<dbReference type="AlphaFoldDB" id="A0A1I6HSB2"/>
<organism evidence="4 5">
    <name type="scientific">Anaeromicropila populeti</name>
    <dbReference type="NCBI Taxonomy" id="37658"/>
    <lineage>
        <taxon>Bacteria</taxon>
        <taxon>Bacillati</taxon>
        <taxon>Bacillota</taxon>
        <taxon>Clostridia</taxon>
        <taxon>Lachnospirales</taxon>
        <taxon>Lachnospiraceae</taxon>
        <taxon>Anaeromicropila</taxon>
    </lineage>
</organism>
<dbReference type="OrthoDB" id="9777465at2"/>